<keyword evidence="13" id="KW-1185">Reference proteome</keyword>
<evidence type="ECO:0000256" key="4">
    <source>
        <dbReference type="ARBA" id="ARBA00022630"/>
    </source>
</evidence>
<feature type="domain" description="NADH:flavin oxidoreductase/NADH oxidase N-terminal" evidence="10">
    <location>
        <begin position="38"/>
        <end position="363"/>
    </location>
</feature>
<evidence type="ECO:0000259" key="11">
    <source>
        <dbReference type="Pfam" id="PF07992"/>
    </source>
</evidence>
<dbReference type="InterPro" id="IPR023753">
    <property type="entry name" value="FAD/NAD-binding_dom"/>
</dbReference>
<dbReference type="Pfam" id="PF00724">
    <property type="entry name" value="Oxidored_FMN"/>
    <property type="match status" value="1"/>
</dbReference>
<dbReference type="GO" id="GO:0008670">
    <property type="term" value="F:2,4-dienoyl-CoA reductase (NADPH) activity"/>
    <property type="evidence" value="ECO:0007669"/>
    <property type="project" value="TreeGrafter"/>
</dbReference>
<dbReference type="GO" id="GO:0046872">
    <property type="term" value="F:metal ion binding"/>
    <property type="evidence" value="ECO:0007669"/>
    <property type="project" value="UniProtKB-KW"/>
</dbReference>
<dbReference type="GO" id="GO:0033543">
    <property type="term" value="P:fatty acid beta-oxidation, unsaturated, even number, reductase/isomerase pathway"/>
    <property type="evidence" value="ECO:0007669"/>
    <property type="project" value="TreeGrafter"/>
</dbReference>
<evidence type="ECO:0000256" key="7">
    <source>
        <dbReference type="ARBA" id="ARBA00023002"/>
    </source>
</evidence>
<feature type="domain" description="FAD/NAD(P)-binding" evidence="11">
    <location>
        <begin position="408"/>
        <end position="671"/>
    </location>
</feature>
<evidence type="ECO:0000256" key="1">
    <source>
        <dbReference type="ARBA" id="ARBA00001917"/>
    </source>
</evidence>
<dbReference type="InterPro" id="IPR036188">
    <property type="entry name" value="FAD/NAD-bd_sf"/>
</dbReference>
<comment type="cofactor">
    <cofactor evidence="2">
        <name>[4Fe-4S] cluster</name>
        <dbReference type="ChEBI" id="CHEBI:49883"/>
    </cofactor>
</comment>
<dbReference type="PRINTS" id="PR00368">
    <property type="entry name" value="FADPNR"/>
</dbReference>
<sequence length="706" mass="76412">MSFWVIELHLGWAYGHVNVALDAMNLEIAVTAIHFLHLLEPLDLGFTQLRNRTLMGSMHTGLEEGKDGFSRMAVYFSERARGGVGLIVTGGIAPNEEGAVYAGAAKLTDEHEAEKHRRVTAAVHAEEGKICLQILHAGRYAYTPKLVAPSSIRAPINPFMPAALDSAGVEKQIADYVQCARLAQWAGYDGVEIMGSEGYLINQFLVARTNHRNDQWGGDYANRIRFAVEIVRQIREAVGETFIIIYRLSMLDLVEDGSSLDEVILLAQAIERAGATLINTGIGWHEARIPTIATRVPRAAFSTVTAQLKGKVGLPLIATNRINMPEVAERILAEGQADMVSMARPFLADPEFVLKVQTGRPDEINTCIACNQACLDHTFAGKLTSCLVNPRACHETELNYLPASVPKRIAVVGAGPAGLAAATVAAQRGHTVTLYEAADDIGGQFNVAKRIPGKEEFKETLRYFRKRLETTGVQVRLGHSVSAAELIEGSFDTIVLATGVIPRIPAIPGVEHKRVVGYLDVLLGRKPVGQKVAVIGAGGIGFDVCEFITHVNDGSTQDPAVFWREWGVDPAFAARGGLAAMGPVKQPIEREVYLLQRKASKVGAGLGKTTGWIHRASLQHRQVKMLNAVEYEKIDDAGLHIRLAGELQVLAVDTIILCAGQEPRRELYEALSGAEQSVHLIGGADIAAELDAKRAINQGARLAAML</sequence>
<dbReference type="AlphaFoldDB" id="A0A562Q8Q0"/>
<evidence type="ECO:0000256" key="6">
    <source>
        <dbReference type="ARBA" id="ARBA00022723"/>
    </source>
</evidence>
<accession>A0A562Q8Q0</accession>
<dbReference type="Pfam" id="PF07992">
    <property type="entry name" value="Pyr_redox_2"/>
    <property type="match status" value="1"/>
</dbReference>
<dbReference type="GO" id="GO:0051536">
    <property type="term" value="F:iron-sulfur cluster binding"/>
    <property type="evidence" value="ECO:0007669"/>
    <property type="project" value="UniProtKB-KW"/>
</dbReference>
<keyword evidence="5" id="KW-0288">FMN</keyword>
<reference evidence="12 13" key="1">
    <citation type="journal article" date="2015" name="Stand. Genomic Sci.">
        <title>Genomic Encyclopedia of Bacterial and Archaeal Type Strains, Phase III: the genomes of soil and plant-associated and newly described type strains.</title>
        <authorList>
            <person name="Whitman W.B."/>
            <person name="Woyke T."/>
            <person name="Klenk H.P."/>
            <person name="Zhou Y."/>
            <person name="Lilburn T.G."/>
            <person name="Beck B.J."/>
            <person name="De Vos P."/>
            <person name="Vandamme P."/>
            <person name="Eisen J.A."/>
            <person name="Garrity G."/>
            <person name="Hugenholtz P."/>
            <person name="Kyrpides N.C."/>
        </authorList>
    </citation>
    <scope>NUCLEOTIDE SEQUENCE [LARGE SCALE GENOMIC DNA]</scope>
    <source>
        <strain evidence="12 13">CGMCC 1.6858</strain>
    </source>
</reference>
<evidence type="ECO:0000256" key="8">
    <source>
        <dbReference type="ARBA" id="ARBA00023004"/>
    </source>
</evidence>
<dbReference type="PANTHER" id="PTHR42917">
    <property type="entry name" value="2,4-DIENOYL-COA REDUCTASE"/>
    <property type="match status" value="1"/>
</dbReference>
<dbReference type="Gene3D" id="3.40.50.720">
    <property type="entry name" value="NAD(P)-binding Rossmann-like Domain"/>
    <property type="match status" value="1"/>
</dbReference>
<keyword evidence="9" id="KW-0411">Iron-sulfur</keyword>
<dbReference type="FunFam" id="3.20.20.70:FF:000082">
    <property type="entry name" value="NADPH-dependent 2,4-dienoyl-CoA reductase"/>
    <property type="match status" value="1"/>
</dbReference>
<dbReference type="InterPro" id="IPR013785">
    <property type="entry name" value="Aldolase_TIM"/>
</dbReference>
<evidence type="ECO:0000256" key="9">
    <source>
        <dbReference type="ARBA" id="ARBA00023014"/>
    </source>
</evidence>
<protein>
    <submittedName>
        <fullName evidence="12">2,4-dienoyl-CoA reductase (NADPH2)</fullName>
    </submittedName>
</protein>
<dbReference type="InterPro" id="IPR001155">
    <property type="entry name" value="OxRdtase_FMN_N"/>
</dbReference>
<dbReference type="GO" id="GO:0010181">
    <property type="term" value="F:FMN binding"/>
    <property type="evidence" value="ECO:0007669"/>
    <property type="project" value="InterPro"/>
</dbReference>
<keyword evidence="6" id="KW-0479">Metal-binding</keyword>
<dbReference type="PRINTS" id="PR00411">
    <property type="entry name" value="PNDRDTASEI"/>
</dbReference>
<dbReference type="EMBL" id="VLKY01000009">
    <property type="protein sequence ID" value="TWI53099.1"/>
    <property type="molecule type" value="Genomic_DNA"/>
</dbReference>
<dbReference type="SUPFAM" id="SSF51905">
    <property type="entry name" value="FAD/NAD(P)-binding domain"/>
    <property type="match status" value="1"/>
</dbReference>
<dbReference type="InterPro" id="IPR051793">
    <property type="entry name" value="NADH:flavin_oxidoreductase"/>
</dbReference>
<evidence type="ECO:0000313" key="12">
    <source>
        <dbReference type="EMBL" id="TWI53099.1"/>
    </source>
</evidence>
<keyword evidence="4" id="KW-0285">Flavoprotein</keyword>
<organism evidence="12 13">
    <name type="scientific">Pseudomonas duriflava</name>
    <dbReference type="NCBI Taxonomy" id="459528"/>
    <lineage>
        <taxon>Bacteria</taxon>
        <taxon>Pseudomonadati</taxon>
        <taxon>Pseudomonadota</taxon>
        <taxon>Gammaproteobacteria</taxon>
        <taxon>Pseudomonadales</taxon>
        <taxon>Pseudomonadaceae</taxon>
        <taxon>Pseudomonas</taxon>
    </lineage>
</organism>
<evidence type="ECO:0000256" key="3">
    <source>
        <dbReference type="ARBA" id="ARBA00011048"/>
    </source>
</evidence>
<evidence type="ECO:0000256" key="5">
    <source>
        <dbReference type="ARBA" id="ARBA00022643"/>
    </source>
</evidence>
<dbReference type="Gene3D" id="3.20.20.70">
    <property type="entry name" value="Aldolase class I"/>
    <property type="match status" value="1"/>
</dbReference>
<comment type="similarity">
    <text evidence="3">In the N-terminal section; belongs to the NADH:flavin oxidoreductase/NADH oxidase family.</text>
</comment>
<dbReference type="CDD" id="cd02930">
    <property type="entry name" value="DCR_FMN"/>
    <property type="match status" value="1"/>
</dbReference>
<name>A0A562Q8Q0_9PSED</name>
<comment type="caution">
    <text evidence="12">The sequence shown here is derived from an EMBL/GenBank/DDBJ whole genome shotgun (WGS) entry which is preliminary data.</text>
</comment>
<evidence type="ECO:0000259" key="10">
    <source>
        <dbReference type="Pfam" id="PF00724"/>
    </source>
</evidence>
<proteinExistence type="inferred from homology"/>
<dbReference type="FunFam" id="3.50.50.60:FF:000113">
    <property type="entry name" value="NADPH-dependent 2,4-dienoyl-CoA reductase"/>
    <property type="match status" value="1"/>
</dbReference>
<evidence type="ECO:0000313" key="13">
    <source>
        <dbReference type="Proteomes" id="UP000316905"/>
    </source>
</evidence>
<comment type="cofactor">
    <cofactor evidence="1">
        <name>FMN</name>
        <dbReference type="ChEBI" id="CHEBI:58210"/>
    </cofactor>
</comment>
<dbReference type="SUPFAM" id="SSF51971">
    <property type="entry name" value="Nucleotide-binding domain"/>
    <property type="match status" value="1"/>
</dbReference>
<keyword evidence="8" id="KW-0408">Iron</keyword>
<dbReference type="PANTHER" id="PTHR42917:SF2">
    <property type="entry name" value="2,4-DIENOYL-COA REDUCTASE [(2E)-ENOYL-COA-PRODUCING]"/>
    <property type="match status" value="1"/>
</dbReference>
<keyword evidence="7" id="KW-0560">Oxidoreductase</keyword>
<gene>
    <name evidence="12" type="ORF">IQ22_02942</name>
</gene>
<dbReference type="Proteomes" id="UP000316905">
    <property type="component" value="Unassembled WGS sequence"/>
</dbReference>
<dbReference type="SUPFAM" id="SSF51395">
    <property type="entry name" value="FMN-linked oxidoreductases"/>
    <property type="match status" value="1"/>
</dbReference>
<evidence type="ECO:0000256" key="2">
    <source>
        <dbReference type="ARBA" id="ARBA00001966"/>
    </source>
</evidence>
<dbReference type="Gene3D" id="3.50.50.60">
    <property type="entry name" value="FAD/NAD(P)-binding domain"/>
    <property type="match status" value="1"/>
</dbReference>